<comment type="caution">
    <text evidence="1">The sequence shown here is derived from an EMBL/GenBank/DDBJ whole genome shotgun (WGS) entry which is preliminary data.</text>
</comment>
<dbReference type="InterPro" id="IPR026265">
    <property type="entry name" value="LptC"/>
</dbReference>
<evidence type="ECO:0000313" key="1">
    <source>
        <dbReference type="EMBL" id="NID09136.1"/>
    </source>
</evidence>
<dbReference type="RefSeq" id="WP_085414750.1">
    <property type="nucleotide sequence ID" value="NZ_WAEL01000001.1"/>
</dbReference>
<keyword evidence="2" id="KW-1185">Reference proteome</keyword>
<dbReference type="Proteomes" id="UP000606008">
    <property type="component" value="Unassembled WGS sequence"/>
</dbReference>
<organism evidence="1 2">
    <name type="scientific">Fibrivirga algicola</name>
    <dbReference type="NCBI Taxonomy" id="2950420"/>
    <lineage>
        <taxon>Bacteria</taxon>
        <taxon>Pseudomonadati</taxon>
        <taxon>Bacteroidota</taxon>
        <taxon>Cytophagia</taxon>
        <taxon>Cytophagales</taxon>
        <taxon>Spirosomataceae</taxon>
        <taxon>Fibrivirga</taxon>
    </lineage>
</organism>
<dbReference type="InterPro" id="IPR010664">
    <property type="entry name" value="LipoPS_assembly_LptC-rel"/>
</dbReference>
<accession>A0ABX0QAV9</accession>
<dbReference type="EMBL" id="WAEL01000001">
    <property type="protein sequence ID" value="NID09136.1"/>
    <property type="molecule type" value="Genomic_DNA"/>
</dbReference>
<reference evidence="2" key="1">
    <citation type="submission" date="2019-09" db="EMBL/GenBank/DDBJ databases">
        <authorList>
            <person name="Jung D.-H."/>
        </authorList>
    </citation>
    <scope>NUCLEOTIDE SEQUENCE [LARGE SCALE GENOMIC DNA]</scope>
    <source>
        <strain evidence="2">JA-25</strain>
    </source>
</reference>
<dbReference type="Gene3D" id="2.60.450.10">
    <property type="entry name" value="Lipopolysaccharide (LPS) transport protein A like domain"/>
    <property type="match status" value="1"/>
</dbReference>
<name>A0ABX0QAV9_9BACT</name>
<sequence>MRNDVSFRHLALCDALCSLTRQPVYLLCFALLITLVSCEEDKKPVQAQAYKGPIEEINNVKLLYSEAAQMRVKLTTARQLRYSNEDRKYPNEVFIDFYDPTGSQIVTTLRSDSGKYDKAKDLYTVMGHVVVVNKAKQEKLQTNLLNWNPNTRKVYTQERVVVSSQLTGEKLYGLGLDANQDFSHYSIRKPTGRFNIEGGI</sequence>
<protein>
    <submittedName>
        <fullName evidence="1">LPS export ABC transporter periplasmic protein LptC</fullName>
    </submittedName>
</protein>
<evidence type="ECO:0000313" key="2">
    <source>
        <dbReference type="Proteomes" id="UP000606008"/>
    </source>
</evidence>
<dbReference type="Pfam" id="PF06835">
    <property type="entry name" value="LptC"/>
    <property type="match status" value="1"/>
</dbReference>
<gene>
    <name evidence="1" type="primary">lptC</name>
    <name evidence="1" type="ORF">F7231_03045</name>
</gene>
<proteinExistence type="predicted"/>
<dbReference type="NCBIfam" id="TIGR04409">
    <property type="entry name" value="LptC_YrbK"/>
    <property type="match status" value="1"/>
</dbReference>
<reference evidence="2" key="2">
    <citation type="submission" date="2023-07" db="EMBL/GenBank/DDBJ databases">
        <authorList>
            <person name="Jung D.-H."/>
        </authorList>
    </citation>
    <scope>NUCLEOTIDE SEQUENCE [LARGE SCALE GENOMIC DNA]</scope>
    <source>
        <strain evidence="2">JA-25</strain>
    </source>
</reference>